<reference evidence="1" key="2">
    <citation type="submission" date="2020-05" db="UniProtKB">
        <authorList>
            <consortium name="EnsemblMetazoa"/>
        </authorList>
    </citation>
    <scope>IDENTIFICATION</scope>
    <source>
        <strain evidence="1">IAEA</strain>
    </source>
</reference>
<dbReference type="AlphaFoldDB" id="A0A1B0AXL0"/>
<accession>A0A1B0AXL0</accession>
<organism evidence="1 2">
    <name type="scientific">Glossina palpalis gambiensis</name>
    <dbReference type="NCBI Taxonomy" id="67801"/>
    <lineage>
        <taxon>Eukaryota</taxon>
        <taxon>Metazoa</taxon>
        <taxon>Ecdysozoa</taxon>
        <taxon>Arthropoda</taxon>
        <taxon>Hexapoda</taxon>
        <taxon>Insecta</taxon>
        <taxon>Pterygota</taxon>
        <taxon>Neoptera</taxon>
        <taxon>Endopterygota</taxon>
        <taxon>Diptera</taxon>
        <taxon>Brachycera</taxon>
        <taxon>Muscomorpha</taxon>
        <taxon>Hippoboscoidea</taxon>
        <taxon>Glossinidae</taxon>
        <taxon>Glossina</taxon>
    </lineage>
</organism>
<dbReference type="VEuPathDB" id="VectorBase:GPPI012091"/>
<evidence type="ECO:0000313" key="1">
    <source>
        <dbReference type="EnsemblMetazoa" id="GPPI012091-PA"/>
    </source>
</evidence>
<sequence length="237" mass="26596">MDLEDIVTGYCNWLCQFFILSNVLELPEDQISFYGCVAPNLSPSCQPLNNAELINICIGAYPREAKQKYGDNYAKSGLSYTVFGMNGRKGHYMISHGDSPLNKCRNITVTSPRHIKCKGRDINLKSAILRCLPFHSQLSDDLILHCFKGSEKPKAVFTAMFYVTGQLYRDEDTGSRTVCTSLSILVSFIVTQLIKTLKHPQNGFENLKVTLKCSSYVCRAIRTISKHSLLTLHGLMI</sequence>
<reference evidence="2" key="1">
    <citation type="submission" date="2015-01" db="EMBL/GenBank/DDBJ databases">
        <authorList>
            <person name="Aksoy S."/>
            <person name="Warren W."/>
            <person name="Wilson R.K."/>
        </authorList>
    </citation>
    <scope>NUCLEOTIDE SEQUENCE [LARGE SCALE GENOMIC DNA]</scope>
    <source>
        <strain evidence="2">IAEA</strain>
    </source>
</reference>
<evidence type="ECO:0000313" key="2">
    <source>
        <dbReference type="Proteomes" id="UP000092460"/>
    </source>
</evidence>
<dbReference type="EnsemblMetazoa" id="GPPI012091-RA">
    <property type="protein sequence ID" value="GPPI012091-PA"/>
    <property type="gene ID" value="GPPI012091"/>
</dbReference>
<proteinExistence type="predicted"/>
<dbReference type="Proteomes" id="UP000092460">
    <property type="component" value="Unassembled WGS sequence"/>
</dbReference>
<name>A0A1B0AXL0_9MUSC</name>
<protein>
    <submittedName>
        <fullName evidence="1">Uncharacterized protein</fullName>
    </submittedName>
</protein>
<dbReference type="EMBL" id="JXJN01005299">
    <property type="status" value="NOT_ANNOTATED_CDS"/>
    <property type="molecule type" value="Genomic_DNA"/>
</dbReference>
<keyword evidence="2" id="KW-1185">Reference proteome</keyword>